<dbReference type="EMBL" id="JAWQEG010000795">
    <property type="protein sequence ID" value="KAK3885472.1"/>
    <property type="molecule type" value="Genomic_DNA"/>
</dbReference>
<evidence type="ECO:0000313" key="2">
    <source>
        <dbReference type="EMBL" id="KAK3885472.1"/>
    </source>
</evidence>
<name>A0AAE1KVJ3_PETCI</name>
<keyword evidence="3" id="KW-1185">Reference proteome</keyword>
<feature type="compositionally biased region" description="Low complexity" evidence="1">
    <location>
        <begin position="90"/>
        <end position="101"/>
    </location>
</feature>
<sequence>SHPHSLYFFFLLTYSPRSQSLLRTLTLTRPPHNPSSILSHSHLTLTIPPPHLSHSHRPPHNPSSILPHSHLTPQQSLLHTLTFTRPPHNPSSILSHSHLPLTIPPPHSHIHTSPLTIAPPHTRPPHNPSSILPHSHLTLTIPPPHSHTHPSPHNPSSTLSHSHIPLTIPPPPSHTHTSPSQSLLHTLTLTRPPHNPSSTLSHSHLPLTIAPPHSQSHIPSQSLLHPLTRPPHNLSSTLSHSHAHNLPPLSPPLSHVPFTIPPPPSHFTRPPHNRFSTLTFTRPPHNLSSTLTSPSQSLLPSPFDFILGVVVPGGGMGECVLSNSHLLLKTPWVVRRHCHVLHVEGTRRHKTVGRVVVAREGEVVVEGSFRGVAEGDFRLVLTSALTPADLRRGYLMTGSLERGNRKQGTWQTTHLAVTKKTGFS</sequence>
<gene>
    <name evidence="2" type="ORF">Pcinc_010315</name>
</gene>
<dbReference type="Proteomes" id="UP001286313">
    <property type="component" value="Unassembled WGS sequence"/>
</dbReference>
<feature type="compositionally biased region" description="Low complexity" evidence="1">
    <location>
        <begin position="174"/>
        <end position="225"/>
    </location>
</feature>
<evidence type="ECO:0000256" key="1">
    <source>
        <dbReference type="SAM" id="MobiDB-lite"/>
    </source>
</evidence>
<comment type="caution">
    <text evidence="2">The sequence shown here is derived from an EMBL/GenBank/DDBJ whole genome shotgun (WGS) entry which is preliminary data.</text>
</comment>
<feature type="non-terminal residue" evidence="2">
    <location>
        <position position="1"/>
    </location>
</feature>
<feature type="region of interest" description="Disordered" evidence="1">
    <location>
        <begin position="41"/>
        <end position="250"/>
    </location>
</feature>
<proteinExistence type="predicted"/>
<feature type="compositionally biased region" description="Low complexity" evidence="1">
    <location>
        <begin position="149"/>
        <end position="166"/>
    </location>
</feature>
<accession>A0AAE1KVJ3</accession>
<reference evidence="2" key="1">
    <citation type="submission" date="2023-10" db="EMBL/GenBank/DDBJ databases">
        <title>Genome assemblies of two species of porcelain crab, Petrolisthes cinctipes and Petrolisthes manimaculis (Anomura: Porcellanidae).</title>
        <authorList>
            <person name="Angst P."/>
        </authorList>
    </citation>
    <scope>NUCLEOTIDE SEQUENCE</scope>
    <source>
        <strain evidence="2">PB745_01</strain>
        <tissue evidence="2">Gill</tissue>
    </source>
</reference>
<evidence type="ECO:0000313" key="3">
    <source>
        <dbReference type="Proteomes" id="UP001286313"/>
    </source>
</evidence>
<feature type="compositionally biased region" description="Low complexity" evidence="1">
    <location>
        <begin position="238"/>
        <end position="250"/>
    </location>
</feature>
<organism evidence="2 3">
    <name type="scientific">Petrolisthes cinctipes</name>
    <name type="common">Flat porcelain crab</name>
    <dbReference type="NCBI Taxonomy" id="88211"/>
    <lineage>
        <taxon>Eukaryota</taxon>
        <taxon>Metazoa</taxon>
        <taxon>Ecdysozoa</taxon>
        <taxon>Arthropoda</taxon>
        <taxon>Crustacea</taxon>
        <taxon>Multicrustacea</taxon>
        <taxon>Malacostraca</taxon>
        <taxon>Eumalacostraca</taxon>
        <taxon>Eucarida</taxon>
        <taxon>Decapoda</taxon>
        <taxon>Pleocyemata</taxon>
        <taxon>Anomura</taxon>
        <taxon>Galatheoidea</taxon>
        <taxon>Porcellanidae</taxon>
        <taxon>Petrolisthes</taxon>
    </lineage>
</organism>
<dbReference type="AlphaFoldDB" id="A0AAE1KVJ3"/>
<protein>
    <submittedName>
        <fullName evidence="2">Uncharacterized protein</fullName>
    </submittedName>
</protein>
<feature type="compositionally biased region" description="Polar residues" evidence="1">
    <location>
        <begin position="71"/>
        <end position="83"/>
    </location>
</feature>